<sequence>MKRIPQKAILAKPEPIVIKIDPKQLKTGIVLPKVKYQVLASVGNELVFNGMVLPIPKVLIYYLRHNELMIVSTILEETNEYGECASSVKELATKIKISTPTVSSCLYSLRKVGLLQEAPNGQRGAGRIRKLNYTAIQHLNDLVEGEDSGIYTRIRKATRKTNIMSLTKDDIKNAYDNHVLELGHDLAEEEEYD</sequence>
<gene>
    <name evidence="1" type="ORF">GAP48_18570</name>
</gene>
<name>A0A6I0LNA3_BACUN</name>
<dbReference type="AlphaFoldDB" id="A0A6I0LNA3"/>
<dbReference type="RefSeq" id="WP_151882060.1">
    <property type="nucleotide sequence ID" value="NZ_WCTH01000011.1"/>
</dbReference>
<dbReference type="Proteomes" id="UP000487989">
    <property type="component" value="Unassembled WGS sequence"/>
</dbReference>
<evidence type="ECO:0000313" key="2">
    <source>
        <dbReference type="Proteomes" id="UP000487989"/>
    </source>
</evidence>
<protein>
    <recommendedName>
        <fullName evidence="3">Helix-turn-helix domain-containing protein</fullName>
    </recommendedName>
</protein>
<evidence type="ECO:0000313" key="1">
    <source>
        <dbReference type="EMBL" id="KAB4248356.1"/>
    </source>
</evidence>
<comment type="caution">
    <text evidence="1">The sequence shown here is derived from an EMBL/GenBank/DDBJ whole genome shotgun (WGS) entry which is preliminary data.</text>
</comment>
<reference evidence="1 2" key="1">
    <citation type="journal article" date="2019" name="Nat. Med.">
        <title>A library of human gut bacterial isolates paired with longitudinal multiomics data enables mechanistic microbiome research.</title>
        <authorList>
            <person name="Poyet M."/>
            <person name="Groussin M."/>
            <person name="Gibbons S.M."/>
            <person name="Avila-Pacheco J."/>
            <person name="Jiang X."/>
            <person name="Kearney S.M."/>
            <person name="Perrotta A.R."/>
            <person name="Berdy B."/>
            <person name="Zhao S."/>
            <person name="Lieberman T.D."/>
            <person name="Swanson P.K."/>
            <person name="Smith M."/>
            <person name="Roesemann S."/>
            <person name="Alexander J.E."/>
            <person name="Rich S.A."/>
            <person name="Livny J."/>
            <person name="Vlamakis H."/>
            <person name="Clish C."/>
            <person name="Bullock K."/>
            <person name="Deik A."/>
            <person name="Scott J."/>
            <person name="Pierce K.A."/>
            <person name="Xavier R.J."/>
            <person name="Alm E.J."/>
        </authorList>
    </citation>
    <scope>NUCLEOTIDE SEQUENCE [LARGE SCALE GENOMIC DNA]</scope>
    <source>
        <strain evidence="1 2">BIOML-A3</strain>
    </source>
</reference>
<organism evidence="1 2">
    <name type="scientific">Bacteroides uniformis</name>
    <dbReference type="NCBI Taxonomy" id="820"/>
    <lineage>
        <taxon>Bacteria</taxon>
        <taxon>Pseudomonadati</taxon>
        <taxon>Bacteroidota</taxon>
        <taxon>Bacteroidia</taxon>
        <taxon>Bacteroidales</taxon>
        <taxon>Bacteroidaceae</taxon>
        <taxon>Bacteroides</taxon>
    </lineage>
</organism>
<evidence type="ECO:0008006" key="3">
    <source>
        <dbReference type="Google" id="ProtNLM"/>
    </source>
</evidence>
<dbReference type="EMBL" id="WCTJ01000039">
    <property type="protein sequence ID" value="KAB4248356.1"/>
    <property type="molecule type" value="Genomic_DNA"/>
</dbReference>
<dbReference type="InterPro" id="IPR036388">
    <property type="entry name" value="WH-like_DNA-bd_sf"/>
</dbReference>
<accession>A0A6I0LNA3</accession>
<dbReference type="SUPFAM" id="SSF46785">
    <property type="entry name" value="Winged helix' DNA-binding domain"/>
    <property type="match status" value="1"/>
</dbReference>
<proteinExistence type="predicted"/>
<dbReference type="InterPro" id="IPR036390">
    <property type="entry name" value="WH_DNA-bd_sf"/>
</dbReference>
<dbReference type="Gene3D" id="1.10.10.10">
    <property type="entry name" value="Winged helix-like DNA-binding domain superfamily/Winged helix DNA-binding domain"/>
    <property type="match status" value="1"/>
</dbReference>